<gene>
    <name evidence="2" type="ORF">U9M48_008155</name>
</gene>
<sequence>MAQHHRRPVFGCPNIPVACSVPVAVGLLASLFLSSSLNWEGNYKRRRRRRRDPSDASLFRRAPAPCLFVLLAVFVAHRSSLTDSDIVDCCSPVLL</sequence>
<feature type="transmembrane region" description="Helical" evidence="1">
    <location>
        <begin position="58"/>
        <end position="77"/>
    </location>
</feature>
<accession>A0AAQ3SP96</accession>
<reference evidence="2 3" key="1">
    <citation type="submission" date="2024-02" db="EMBL/GenBank/DDBJ databases">
        <title>High-quality chromosome-scale genome assembly of Pensacola bahiagrass (Paspalum notatum Flugge var. saurae).</title>
        <authorList>
            <person name="Vega J.M."/>
            <person name="Podio M."/>
            <person name="Orjuela J."/>
            <person name="Siena L.A."/>
            <person name="Pessino S.C."/>
            <person name="Combes M.C."/>
            <person name="Mariac C."/>
            <person name="Albertini E."/>
            <person name="Pupilli F."/>
            <person name="Ortiz J.P.A."/>
            <person name="Leblanc O."/>
        </authorList>
    </citation>
    <scope>NUCLEOTIDE SEQUENCE [LARGE SCALE GENOMIC DNA]</scope>
    <source>
        <strain evidence="2">R1</strain>
        <tissue evidence="2">Leaf</tissue>
    </source>
</reference>
<name>A0AAQ3SP96_PASNO</name>
<dbReference type="EMBL" id="CP144746">
    <property type="protein sequence ID" value="WVZ57813.1"/>
    <property type="molecule type" value="Genomic_DNA"/>
</dbReference>
<proteinExistence type="predicted"/>
<keyword evidence="1" id="KW-0812">Transmembrane</keyword>
<evidence type="ECO:0000313" key="3">
    <source>
        <dbReference type="Proteomes" id="UP001341281"/>
    </source>
</evidence>
<evidence type="ECO:0000313" key="2">
    <source>
        <dbReference type="EMBL" id="WVZ57815.1"/>
    </source>
</evidence>
<keyword evidence="3" id="KW-1185">Reference proteome</keyword>
<keyword evidence="1" id="KW-1133">Transmembrane helix</keyword>
<dbReference type="AlphaFoldDB" id="A0AAQ3SP96"/>
<organism evidence="2 3">
    <name type="scientific">Paspalum notatum var. saurae</name>
    <dbReference type="NCBI Taxonomy" id="547442"/>
    <lineage>
        <taxon>Eukaryota</taxon>
        <taxon>Viridiplantae</taxon>
        <taxon>Streptophyta</taxon>
        <taxon>Embryophyta</taxon>
        <taxon>Tracheophyta</taxon>
        <taxon>Spermatophyta</taxon>
        <taxon>Magnoliopsida</taxon>
        <taxon>Liliopsida</taxon>
        <taxon>Poales</taxon>
        <taxon>Poaceae</taxon>
        <taxon>PACMAD clade</taxon>
        <taxon>Panicoideae</taxon>
        <taxon>Andropogonodae</taxon>
        <taxon>Paspaleae</taxon>
        <taxon>Paspalinae</taxon>
        <taxon>Paspalum</taxon>
    </lineage>
</organism>
<feature type="transmembrane region" description="Helical" evidence="1">
    <location>
        <begin position="15"/>
        <end position="37"/>
    </location>
</feature>
<keyword evidence="1" id="KW-0472">Membrane</keyword>
<evidence type="ECO:0000256" key="1">
    <source>
        <dbReference type="SAM" id="Phobius"/>
    </source>
</evidence>
<dbReference type="EMBL" id="CP144746">
    <property type="protein sequence ID" value="WVZ57815.1"/>
    <property type="molecule type" value="Genomic_DNA"/>
</dbReference>
<dbReference type="Proteomes" id="UP001341281">
    <property type="component" value="Chromosome 02"/>
</dbReference>
<protein>
    <submittedName>
        <fullName evidence="2">Uncharacterized protein</fullName>
    </submittedName>
</protein>